<feature type="compositionally biased region" description="Basic residues" evidence="1">
    <location>
        <begin position="838"/>
        <end position="850"/>
    </location>
</feature>
<dbReference type="PANTHER" id="PTHR39290:SF6">
    <property type="entry name" value="S-ADENOSYL-L-METHIONINE-DEPENDENT METHYLTRANSFERASES SUPERFAMILY PROTEIN"/>
    <property type="match status" value="1"/>
</dbReference>
<feature type="compositionally biased region" description="Basic residues" evidence="1">
    <location>
        <begin position="372"/>
        <end position="382"/>
    </location>
</feature>
<feature type="compositionally biased region" description="Polar residues" evidence="1">
    <location>
        <begin position="263"/>
        <end position="272"/>
    </location>
</feature>
<feature type="compositionally biased region" description="Basic and acidic residues" evidence="1">
    <location>
        <begin position="217"/>
        <end position="228"/>
    </location>
</feature>
<dbReference type="PANTHER" id="PTHR39290">
    <property type="entry name" value="C3H1-TYPE DOMAIN-CONTAINING PROTEIN-RELATED"/>
    <property type="match status" value="1"/>
</dbReference>
<evidence type="ECO:0000256" key="1">
    <source>
        <dbReference type="SAM" id="MobiDB-lite"/>
    </source>
</evidence>
<feature type="compositionally biased region" description="Basic and acidic residues" evidence="1">
    <location>
        <begin position="44"/>
        <end position="54"/>
    </location>
</feature>
<keyword evidence="3" id="KW-1185">Reference proteome</keyword>
<feature type="compositionally biased region" description="Low complexity" evidence="1">
    <location>
        <begin position="770"/>
        <end position="785"/>
    </location>
</feature>
<name>A0A9N8DKN5_9STRA</name>
<comment type="caution">
    <text evidence="2">The sequence shown here is derived from an EMBL/GenBank/DDBJ whole genome shotgun (WGS) entry which is preliminary data.</text>
</comment>
<feature type="compositionally biased region" description="Basic and acidic residues" evidence="1">
    <location>
        <begin position="138"/>
        <end position="154"/>
    </location>
</feature>
<dbReference type="AlphaFoldDB" id="A0A9N8DKN5"/>
<reference evidence="2" key="1">
    <citation type="submission" date="2020-06" db="EMBL/GenBank/DDBJ databases">
        <authorList>
            <consortium name="Plant Systems Biology data submission"/>
        </authorList>
    </citation>
    <scope>NUCLEOTIDE SEQUENCE</scope>
    <source>
        <strain evidence="2">D6</strain>
    </source>
</reference>
<sequence>MPPTPEGKPTLPQGPGSSGKKKKNKNKRKSAGKEEKSPVTNNENGKEPPNKSETDTPPSNGNTPAKELQESPTVPKPEENQGPKENIGASGKKKKKKNKKRTARDEKSPTTAEANGKDSSNKSATEKPPSNSSNPAKQPEESTTKSTPEEKQGPPKDTGSNGKKAKKNKKNAANDEKIPVKDKGIGKDSHDKSEIEKVPSNGSAPAKQLQESPTVPKPEENQGPKEDAGSSGKKKRKKNKKNGASDEKSPITKEESSKEDTPETVNPPSNGSAPVKQPVDAEKESVNAAEESVTALTRSEKRAAKRKRQKEKKEMTNGSSPTDEEGESKENNEKAPEKSQNGNHKQGTPFKQPTQEEKKRRAQLAAEIRAESRRKKKERKRNQSSTTGNNNEAATKQANNNPLLEAYQAFMQNNASKQECANFFSTTLMDADRRAELWTEQADLGEALLNQYSWAIPDERAIRILKHFSPLVEIGCGANAYWARLLKREGVDIIAYDVNPNSGGKIPTEGHQQGTNGSESKDELQALKGGPEALAFKKVRKSKRTLLLCYCDEEPLPPEVKPTDQSLSSDERKSGDSHKDDASDRDGGSLGAACLRHYQGDYIIHIGELYGDTLCVDQAPWGRTSAPTFQELLAKSFHCLLKASLPSWLHTRDSISVWKRTETCPMVFAGDNEDDEPEEDHYRHIPSEERLQSDIAAQCLLHLLHPPTTNKFAANGQKMNGTKNKATKAPASEEPKSKKMKLKGKGKEHEPTDNKQQGSRQKDETCDPISESSNGSSNGGVPNNKKSSKHNNKQQDTIEETPKESEGNAKREIAPDTEKIEMEESSNGKDAGFIEVKGKRRREKKAKKIPAQKFSPGKDTPMSGLGKRKAKPDQPGSREKRQKNVRFEGNASKEAVPNEGSKYEVEW</sequence>
<feature type="region of interest" description="Disordered" evidence="1">
    <location>
        <begin position="559"/>
        <end position="586"/>
    </location>
</feature>
<accession>A0A9N8DKN5</accession>
<feature type="compositionally biased region" description="Basic and acidic residues" evidence="1">
    <location>
        <begin position="800"/>
        <end position="822"/>
    </location>
</feature>
<organism evidence="2 3">
    <name type="scientific">Seminavis robusta</name>
    <dbReference type="NCBI Taxonomy" id="568900"/>
    <lineage>
        <taxon>Eukaryota</taxon>
        <taxon>Sar</taxon>
        <taxon>Stramenopiles</taxon>
        <taxon>Ochrophyta</taxon>
        <taxon>Bacillariophyta</taxon>
        <taxon>Bacillariophyceae</taxon>
        <taxon>Bacillariophycidae</taxon>
        <taxon>Naviculales</taxon>
        <taxon>Naviculaceae</taxon>
        <taxon>Seminavis</taxon>
    </lineage>
</organism>
<feature type="region of interest" description="Disordered" evidence="1">
    <location>
        <begin position="501"/>
        <end position="524"/>
    </location>
</feature>
<feature type="region of interest" description="Disordered" evidence="1">
    <location>
        <begin position="1"/>
        <end position="397"/>
    </location>
</feature>
<feature type="compositionally biased region" description="Basic and acidic residues" evidence="1">
    <location>
        <begin position="328"/>
        <end position="337"/>
    </location>
</feature>
<dbReference type="Proteomes" id="UP001153069">
    <property type="component" value="Unassembled WGS sequence"/>
</dbReference>
<feature type="compositionally biased region" description="Basic and acidic residues" evidence="1">
    <location>
        <begin position="243"/>
        <end position="261"/>
    </location>
</feature>
<feature type="compositionally biased region" description="Polar residues" evidence="1">
    <location>
        <begin position="121"/>
        <end position="136"/>
    </location>
</feature>
<feature type="compositionally biased region" description="Basic residues" evidence="1">
    <location>
        <begin position="19"/>
        <end position="30"/>
    </location>
</feature>
<gene>
    <name evidence="2" type="ORF">SEMRO_207_G086870.1</name>
</gene>
<dbReference type="OrthoDB" id="5411518at2759"/>
<dbReference type="EMBL" id="CAICTM010000206">
    <property type="protein sequence ID" value="CAB9504753.1"/>
    <property type="molecule type" value="Genomic_DNA"/>
</dbReference>
<feature type="region of interest" description="Disordered" evidence="1">
    <location>
        <begin position="710"/>
        <end position="907"/>
    </location>
</feature>
<feature type="compositionally biased region" description="Basic and acidic residues" evidence="1">
    <location>
        <begin position="569"/>
        <end position="586"/>
    </location>
</feature>
<evidence type="ECO:0000313" key="3">
    <source>
        <dbReference type="Proteomes" id="UP001153069"/>
    </source>
</evidence>
<feature type="compositionally biased region" description="Polar residues" evidence="1">
    <location>
        <begin position="338"/>
        <end position="353"/>
    </location>
</feature>
<protein>
    <submittedName>
        <fullName evidence="2">Uncharacterized protein</fullName>
    </submittedName>
</protein>
<proteinExistence type="predicted"/>
<feature type="compositionally biased region" description="Polar residues" evidence="1">
    <location>
        <begin position="383"/>
        <end position="397"/>
    </location>
</feature>
<evidence type="ECO:0000313" key="2">
    <source>
        <dbReference type="EMBL" id="CAB9504753.1"/>
    </source>
</evidence>
<feature type="compositionally biased region" description="Basic residues" evidence="1">
    <location>
        <begin position="91"/>
        <end position="102"/>
    </location>
</feature>
<feature type="compositionally biased region" description="Polar residues" evidence="1">
    <location>
        <begin position="710"/>
        <end position="724"/>
    </location>
</feature>
<feature type="compositionally biased region" description="Basic and acidic residues" evidence="1">
    <location>
        <begin position="172"/>
        <end position="197"/>
    </location>
</feature>
<feature type="compositionally biased region" description="Basic residues" evidence="1">
    <location>
        <begin position="232"/>
        <end position="241"/>
    </location>
</feature>